<evidence type="ECO:0000313" key="2">
    <source>
        <dbReference type="EMBL" id="XCD05583.1"/>
    </source>
</evidence>
<dbReference type="EMBL" id="PP511834">
    <property type="protein sequence ID" value="XCD07956.1"/>
    <property type="molecule type" value="Genomic_DNA"/>
</dbReference>
<evidence type="ECO:0000313" key="1">
    <source>
        <dbReference type="EMBL" id="XCD04154.1"/>
    </source>
</evidence>
<accession>A0AAU8AXJ1</accession>
<protein>
    <submittedName>
        <fullName evidence="1">Nonstructural protein</fullName>
    </submittedName>
</protein>
<reference evidence="1" key="1">
    <citation type="submission" date="2024-03" db="EMBL/GenBank/DDBJ databases">
        <title>Diverse circular DNA viruses in blood, oral, and fecal samples of captive lemurs.</title>
        <authorList>
            <person name="Paietta E.N."/>
            <person name="Kraberger S."/>
            <person name="Lund M.C."/>
            <person name="Custer J.M."/>
            <person name="Vargas K.M."/>
            <person name="Ehmke E.E."/>
            <person name="Yoder A.D."/>
            <person name="Varsani A."/>
        </authorList>
    </citation>
    <scope>NUCLEOTIDE SEQUENCE</scope>
    <source>
        <strain evidence="1">Duke_21_97</strain>
        <strain evidence="2">Duke_24FS_108</strain>
        <strain evidence="3">Duke_28FS_101</strain>
    </source>
</reference>
<evidence type="ECO:0000313" key="3">
    <source>
        <dbReference type="EMBL" id="XCD07956.1"/>
    </source>
</evidence>
<dbReference type="EMBL" id="PP511431">
    <property type="protein sequence ID" value="XCD04154.1"/>
    <property type="molecule type" value="Genomic_DNA"/>
</dbReference>
<dbReference type="InterPro" id="IPR046781">
    <property type="entry name" value="Phage_ORF5"/>
</dbReference>
<organism evidence="1">
    <name type="scientific">Dulem virus 121</name>
    <dbReference type="NCBI Taxonomy" id="3145598"/>
    <lineage>
        <taxon>Viruses</taxon>
        <taxon>Monodnaviria</taxon>
        <taxon>Sangervirae</taxon>
        <taxon>Phixviricota</taxon>
        <taxon>Malgrandaviricetes</taxon>
        <taxon>Petitvirales</taxon>
        <taxon>Microviridae</taxon>
        <taxon>Microvirus</taxon>
    </lineage>
</organism>
<dbReference type="EMBL" id="PP511579">
    <property type="protein sequence ID" value="XCD05583.1"/>
    <property type="molecule type" value="Genomic_DNA"/>
</dbReference>
<dbReference type="Pfam" id="PF20577">
    <property type="entry name" value="Phage_ORF5"/>
    <property type="match status" value="1"/>
</dbReference>
<sequence length="78" mass="8966">MKLGVYVIRDQRTSFMTPTFDYNDASAVRNFEHAVQQKESLFFSHPEDYSLYKIGDYDMDTGVITPIMSSLLVDGKSF</sequence>
<proteinExistence type="predicted"/>
<name>A0AAU8AXJ1_9VIRU</name>